<protein>
    <submittedName>
        <fullName evidence="8">Rubredoxin</fullName>
    </submittedName>
</protein>
<accession>A0A1G6WPK8</accession>
<dbReference type="GO" id="GO:0005506">
    <property type="term" value="F:iron ion binding"/>
    <property type="evidence" value="ECO:0007669"/>
    <property type="project" value="InterPro"/>
</dbReference>
<dbReference type="PROSITE" id="PS51318">
    <property type="entry name" value="TAT"/>
    <property type="match status" value="1"/>
</dbReference>
<keyword evidence="3" id="KW-0479">Metal-binding</keyword>
<comment type="cofactor">
    <cofactor evidence="1">
        <name>Fe(3+)</name>
        <dbReference type="ChEBI" id="CHEBI:29034"/>
    </cofactor>
</comment>
<keyword evidence="6" id="KW-0732">Signal</keyword>
<evidence type="ECO:0000256" key="6">
    <source>
        <dbReference type="SAM" id="SignalP"/>
    </source>
</evidence>
<dbReference type="RefSeq" id="WP_092780792.1">
    <property type="nucleotide sequence ID" value="NZ_FNAP01000001.1"/>
</dbReference>
<dbReference type="Proteomes" id="UP000199412">
    <property type="component" value="Unassembled WGS sequence"/>
</dbReference>
<keyword evidence="4" id="KW-0249">Electron transport</keyword>
<evidence type="ECO:0000313" key="9">
    <source>
        <dbReference type="Proteomes" id="UP000199412"/>
    </source>
</evidence>
<feature type="domain" description="Rubredoxin-like" evidence="7">
    <location>
        <begin position="66"/>
        <end position="112"/>
    </location>
</feature>
<evidence type="ECO:0000256" key="4">
    <source>
        <dbReference type="ARBA" id="ARBA00022982"/>
    </source>
</evidence>
<dbReference type="InterPro" id="IPR018527">
    <property type="entry name" value="Rubredoxin_Fe_BS"/>
</dbReference>
<dbReference type="STRING" id="69960.SAMN05421720_101213"/>
<dbReference type="InterPro" id="IPR050526">
    <property type="entry name" value="Rubredoxin_ET"/>
</dbReference>
<dbReference type="InterPro" id="IPR024934">
    <property type="entry name" value="Rubredoxin-like_dom"/>
</dbReference>
<dbReference type="InterPro" id="IPR024935">
    <property type="entry name" value="Rubredoxin_dom"/>
</dbReference>
<evidence type="ECO:0000256" key="1">
    <source>
        <dbReference type="ARBA" id="ARBA00001965"/>
    </source>
</evidence>
<keyword evidence="9" id="KW-1185">Reference proteome</keyword>
<dbReference type="AlphaFoldDB" id="A0A1G6WPK8"/>
<gene>
    <name evidence="8" type="ORF">SAMN05421720_101213</name>
</gene>
<dbReference type="EMBL" id="FNAP01000001">
    <property type="protein sequence ID" value="SDD67167.1"/>
    <property type="molecule type" value="Genomic_DNA"/>
</dbReference>
<proteinExistence type="predicted"/>
<dbReference type="PANTHER" id="PTHR47627:SF1">
    <property type="entry name" value="RUBREDOXIN-1-RELATED"/>
    <property type="match status" value="1"/>
</dbReference>
<dbReference type="PROSITE" id="PS00202">
    <property type="entry name" value="RUBREDOXIN"/>
    <property type="match status" value="1"/>
</dbReference>
<dbReference type="Gene3D" id="2.20.28.10">
    <property type="match status" value="1"/>
</dbReference>
<dbReference type="InterPro" id="IPR006311">
    <property type="entry name" value="TAT_signal"/>
</dbReference>
<evidence type="ECO:0000256" key="2">
    <source>
        <dbReference type="ARBA" id="ARBA00022448"/>
    </source>
</evidence>
<dbReference type="OrthoDB" id="9808980at2"/>
<dbReference type="CDD" id="cd00730">
    <property type="entry name" value="rubredoxin"/>
    <property type="match status" value="1"/>
</dbReference>
<evidence type="ECO:0000256" key="5">
    <source>
        <dbReference type="ARBA" id="ARBA00023004"/>
    </source>
</evidence>
<dbReference type="PROSITE" id="PS50903">
    <property type="entry name" value="RUBREDOXIN_LIKE"/>
    <property type="match status" value="1"/>
</dbReference>
<keyword evidence="2" id="KW-0813">Transport</keyword>
<dbReference type="SUPFAM" id="SSF57802">
    <property type="entry name" value="Rubredoxin-like"/>
    <property type="match status" value="1"/>
</dbReference>
<dbReference type="Pfam" id="PF00301">
    <property type="entry name" value="Rubredoxin"/>
    <property type="match status" value="1"/>
</dbReference>
<dbReference type="GO" id="GO:0043448">
    <property type="term" value="P:alkane catabolic process"/>
    <property type="evidence" value="ECO:0007669"/>
    <property type="project" value="TreeGrafter"/>
</dbReference>
<organism evidence="8 9">
    <name type="scientific">Rhodospira trueperi</name>
    <dbReference type="NCBI Taxonomy" id="69960"/>
    <lineage>
        <taxon>Bacteria</taxon>
        <taxon>Pseudomonadati</taxon>
        <taxon>Pseudomonadota</taxon>
        <taxon>Alphaproteobacteria</taxon>
        <taxon>Rhodospirillales</taxon>
        <taxon>Rhodospirillaceae</taxon>
        <taxon>Rhodospira</taxon>
    </lineage>
</organism>
<dbReference type="GO" id="GO:0009055">
    <property type="term" value="F:electron transfer activity"/>
    <property type="evidence" value="ECO:0007669"/>
    <property type="project" value="TreeGrafter"/>
</dbReference>
<feature type="signal peptide" evidence="6">
    <location>
        <begin position="1"/>
        <end position="38"/>
    </location>
</feature>
<feature type="chain" id="PRO_5011700949" evidence="6">
    <location>
        <begin position="39"/>
        <end position="113"/>
    </location>
</feature>
<name>A0A1G6WPK8_9PROT</name>
<evidence type="ECO:0000313" key="8">
    <source>
        <dbReference type="EMBL" id="SDD67167.1"/>
    </source>
</evidence>
<keyword evidence="5" id="KW-0408">Iron</keyword>
<reference evidence="8 9" key="1">
    <citation type="submission" date="2016-10" db="EMBL/GenBank/DDBJ databases">
        <authorList>
            <person name="de Groot N.N."/>
        </authorList>
    </citation>
    <scope>NUCLEOTIDE SEQUENCE [LARGE SCALE GENOMIC DNA]</scope>
    <source>
        <strain evidence="8 9">ATCC 700224</strain>
    </source>
</reference>
<evidence type="ECO:0000256" key="3">
    <source>
        <dbReference type="ARBA" id="ARBA00022723"/>
    </source>
</evidence>
<dbReference type="PANTHER" id="PTHR47627">
    <property type="entry name" value="RUBREDOXIN"/>
    <property type="match status" value="1"/>
</dbReference>
<sequence>MTFPRLDSTSRRALLGGLPAALLGLCASALVGAGPARAKASATATTASYDPLKQVWICTFNECDPYYYHPEKGDPVNIVGGHPIPPDTAFEDLPDDWRCPICGAGKDWFEKHA</sequence>
<evidence type="ECO:0000259" key="7">
    <source>
        <dbReference type="PROSITE" id="PS50903"/>
    </source>
</evidence>